<organism evidence="2 3">
    <name type="scientific">Glomus cerebriforme</name>
    <dbReference type="NCBI Taxonomy" id="658196"/>
    <lineage>
        <taxon>Eukaryota</taxon>
        <taxon>Fungi</taxon>
        <taxon>Fungi incertae sedis</taxon>
        <taxon>Mucoromycota</taxon>
        <taxon>Glomeromycotina</taxon>
        <taxon>Glomeromycetes</taxon>
        <taxon>Glomerales</taxon>
        <taxon>Glomeraceae</taxon>
        <taxon>Glomus</taxon>
    </lineage>
</organism>
<gene>
    <name evidence="2" type="ORF">C1645_825911</name>
</gene>
<name>A0A397SRC6_9GLOM</name>
<evidence type="ECO:0000313" key="3">
    <source>
        <dbReference type="Proteomes" id="UP000265703"/>
    </source>
</evidence>
<comment type="caution">
    <text evidence="2">The sequence shown here is derived from an EMBL/GenBank/DDBJ whole genome shotgun (WGS) entry which is preliminary data.</text>
</comment>
<sequence>MKLSLISITLIVLIALSTVLALPTPVVKEIDNIKIKRDQSDKINKISRRKESKEEKKEKERKPYELSPEEVAKWERIIGAGKRDIVE</sequence>
<keyword evidence="3" id="KW-1185">Reference proteome</keyword>
<protein>
    <submittedName>
        <fullName evidence="2">Uncharacterized protein</fullName>
    </submittedName>
</protein>
<keyword evidence="1" id="KW-0732">Signal</keyword>
<proteinExistence type="predicted"/>
<feature type="chain" id="PRO_5017178527" evidence="1">
    <location>
        <begin position="22"/>
        <end position="87"/>
    </location>
</feature>
<feature type="signal peptide" evidence="1">
    <location>
        <begin position="1"/>
        <end position="21"/>
    </location>
</feature>
<dbReference type="AlphaFoldDB" id="A0A397SRC6"/>
<evidence type="ECO:0000256" key="1">
    <source>
        <dbReference type="SAM" id="SignalP"/>
    </source>
</evidence>
<accession>A0A397SRC6</accession>
<dbReference type="EMBL" id="QKYT01000250">
    <property type="protein sequence ID" value="RIA88730.1"/>
    <property type="molecule type" value="Genomic_DNA"/>
</dbReference>
<evidence type="ECO:0000313" key="2">
    <source>
        <dbReference type="EMBL" id="RIA88730.1"/>
    </source>
</evidence>
<dbReference type="Proteomes" id="UP000265703">
    <property type="component" value="Unassembled WGS sequence"/>
</dbReference>
<reference evidence="2 3" key="1">
    <citation type="submission" date="2018-06" db="EMBL/GenBank/DDBJ databases">
        <title>Comparative genomics reveals the genomic features of Rhizophagus irregularis, R. cerebriforme, R. diaphanum and Gigaspora rosea, and their symbiotic lifestyle signature.</title>
        <authorList>
            <person name="Morin E."/>
            <person name="San Clemente H."/>
            <person name="Chen E.C.H."/>
            <person name="De La Providencia I."/>
            <person name="Hainaut M."/>
            <person name="Kuo A."/>
            <person name="Kohler A."/>
            <person name="Murat C."/>
            <person name="Tang N."/>
            <person name="Roy S."/>
            <person name="Loubradou J."/>
            <person name="Henrissat B."/>
            <person name="Grigoriev I.V."/>
            <person name="Corradi N."/>
            <person name="Roux C."/>
            <person name="Martin F.M."/>
        </authorList>
    </citation>
    <scope>NUCLEOTIDE SEQUENCE [LARGE SCALE GENOMIC DNA]</scope>
    <source>
        <strain evidence="2 3">DAOM 227022</strain>
    </source>
</reference>